<dbReference type="AlphaFoldDB" id="A0A420HCB2"/>
<keyword evidence="3" id="KW-1185">Reference proteome</keyword>
<evidence type="ECO:0000259" key="1">
    <source>
        <dbReference type="Pfam" id="PF23155"/>
    </source>
</evidence>
<dbReference type="STRING" id="212602.A0A420HCB2"/>
<proteinExistence type="predicted"/>
<dbReference type="EMBL" id="MCFK01009253">
    <property type="protein sequence ID" value="RKF55080.1"/>
    <property type="molecule type" value="Genomic_DNA"/>
</dbReference>
<sequence length="375" mass="42389">MPKRTFFTSITPLPSCVTREIVMDMLHSYTDIIDLNPLVEERHSIPPPPNATTEEYHCDWYSLTDRVQYLPGGMITGKVSYTACFYHLANGLQAHYYAPLGINIKNKWTLCGSLPGETIAPVEIGVGAPRSGLYLREDVKLSCNFMAVPYLKKAAKKAHALLVSRLVARAQFLNVRPPSVSLNQNYNNSHDYEPIEFGRDGQVSQDITDEPRNGNPRLSTLSCMEPERPFTAYQSERKFSLNHNSSSFSLTKKDKYGRSRTLSSCSPVPSSKHLQCLNNFTAEFSPSKPKIEPSHEVIEPSHEVIEPLHEVIEPPHKEMCFELDAQEHLSLEDKVNSCWEMGTDTEIKRDLLLEKVQRSNSLSKPVLIERIELEG</sequence>
<name>A0A420HCB2_9PEZI</name>
<gene>
    <name evidence="2" type="ORF">OnM2_092018</name>
</gene>
<feature type="domain" description="DUF7053" evidence="1">
    <location>
        <begin position="3"/>
        <end position="171"/>
    </location>
</feature>
<accession>A0A420HCB2</accession>
<dbReference type="Proteomes" id="UP000286134">
    <property type="component" value="Unassembled WGS sequence"/>
</dbReference>
<evidence type="ECO:0000313" key="2">
    <source>
        <dbReference type="EMBL" id="RKF55080.1"/>
    </source>
</evidence>
<protein>
    <recommendedName>
        <fullName evidence="1">DUF7053 domain-containing protein</fullName>
    </recommendedName>
</protein>
<organism evidence="2 3">
    <name type="scientific">Erysiphe neolycopersici</name>
    <dbReference type="NCBI Taxonomy" id="212602"/>
    <lineage>
        <taxon>Eukaryota</taxon>
        <taxon>Fungi</taxon>
        <taxon>Dikarya</taxon>
        <taxon>Ascomycota</taxon>
        <taxon>Pezizomycotina</taxon>
        <taxon>Leotiomycetes</taxon>
        <taxon>Erysiphales</taxon>
        <taxon>Erysiphaceae</taxon>
        <taxon>Erysiphe</taxon>
    </lineage>
</organism>
<dbReference type="PANTHER" id="PTHR38117:SF2">
    <property type="entry name" value="NACHT AND WD40 DOMAIN PROTEIN"/>
    <property type="match status" value="1"/>
</dbReference>
<dbReference type="OrthoDB" id="3246050at2759"/>
<dbReference type="InterPro" id="IPR055481">
    <property type="entry name" value="DUF7053"/>
</dbReference>
<reference evidence="2 3" key="1">
    <citation type="journal article" date="2018" name="BMC Genomics">
        <title>Comparative genome analyses reveal sequence features reflecting distinct modes of host-adaptation between dicot and monocot powdery mildew.</title>
        <authorList>
            <person name="Wu Y."/>
            <person name="Ma X."/>
            <person name="Pan Z."/>
            <person name="Kale S.D."/>
            <person name="Song Y."/>
            <person name="King H."/>
            <person name="Zhang Q."/>
            <person name="Presley C."/>
            <person name="Deng X."/>
            <person name="Wei C.I."/>
            <person name="Xiao S."/>
        </authorList>
    </citation>
    <scope>NUCLEOTIDE SEQUENCE [LARGE SCALE GENOMIC DNA]</scope>
    <source>
        <strain evidence="2">UMSG2</strain>
    </source>
</reference>
<dbReference type="PANTHER" id="PTHR38117">
    <property type="entry name" value="NACHT AND WD40 DOMAIN PROTEIN"/>
    <property type="match status" value="1"/>
</dbReference>
<evidence type="ECO:0000313" key="3">
    <source>
        <dbReference type="Proteomes" id="UP000286134"/>
    </source>
</evidence>
<dbReference type="Pfam" id="PF23155">
    <property type="entry name" value="DUF7053"/>
    <property type="match status" value="1"/>
</dbReference>
<comment type="caution">
    <text evidence="2">The sequence shown here is derived from an EMBL/GenBank/DDBJ whole genome shotgun (WGS) entry which is preliminary data.</text>
</comment>